<dbReference type="STRING" id="551991.SAMN05192529_102100"/>
<dbReference type="GO" id="GO:0006259">
    <property type="term" value="P:DNA metabolic process"/>
    <property type="evidence" value="ECO:0007669"/>
    <property type="project" value="InterPro"/>
</dbReference>
<dbReference type="OrthoDB" id="1045432at2"/>
<sequence>MSNENRQLTTKSLFERVDVKQKFKDLLGNRASSFMTSVLQITAQNSLLAKADPMSVYQSAAVAATLDLPLNQNLGFAYILAYNTKQPDGSYKVVAQFQMGYKGFIQLAQRSGQFKTISAAPIYEGQLVEQNPLTGFLFDFTAKTSDKIIGYAAHFALLNGFEKTLYMTVEELQKHGMRFSQTLKKGYGLWKDDFDSMAQKTVLKLLLSKFAPLSIEMQKAVITDQSVVNDADTEDVTYVDNDTVTIDKEAERIRLLIEDAKTIEDLDNVFEFVSDDQMDLFLSKKEELSKLLTNKKSK</sequence>
<gene>
    <name evidence="1" type="ORF">SAMN05192529_102100</name>
</gene>
<dbReference type="AlphaFoldDB" id="A0A1H3W3G4"/>
<accession>A0A1H3W3G4</accession>
<dbReference type="GO" id="GO:0003677">
    <property type="term" value="F:DNA binding"/>
    <property type="evidence" value="ECO:0007669"/>
    <property type="project" value="InterPro"/>
</dbReference>
<reference evidence="1 2" key="1">
    <citation type="submission" date="2016-10" db="EMBL/GenBank/DDBJ databases">
        <authorList>
            <person name="de Groot N.N."/>
        </authorList>
    </citation>
    <scope>NUCLEOTIDE SEQUENCE [LARGE SCALE GENOMIC DNA]</scope>
    <source>
        <strain evidence="1 2">Vu-144</strain>
    </source>
</reference>
<dbReference type="EMBL" id="FNQY01000002">
    <property type="protein sequence ID" value="SDZ81603.1"/>
    <property type="molecule type" value="Genomic_DNA"/>
</dbReference>
<proteinExistence type="predicted"/>
<evidence type="ECO:0000313" key="2">
    <source>
        <dbReference type="Proteomes" id="UP000199041"/>
    </source>
</evidence>
<dbReference type="Pfam" id="PF03837">
    <property type="entry name" value="RecT"/>
    <property type="match status" value="1"/>
</dbReference>
<keyword evidence="2" id="KW-1185">Reference proteome</keyword>
<evidence type="ECO:0000313" key="1">
    <source>
        <dbReference type="EMBL" id="SDZ81603.1"/>
    </source>
</evidence>
<dbReference type="InterPro" id="IPR018330">
    <property type="entry name" value="RecT_fam"/>
</dbReference>
<dbReference type="NCBIfam" id="TIGR00616">
    <property type="entry name" value="rect"/>
    <property type="match status" value="1"/>
</dbReference>
<dbReference type="RefSeq" id="WP_091392990.1">
    <property type="nucleotide sequence ID" value="NZ_FNQY01000002.1"/>
</dbReference>
<dbReference type="InterPro" id="IPR004590">
    <property type="entry name" value="ssDNA_annealing_RecT"/>
</dbReference>
<organism evidence="1 2">
    <name type="scientific">Arachidicoccus rhizosphaerae</name>
    <dbReference type="NCBI Taxonomy" id="551991"/>
    <lineage>
        <taxon>Bacteria</taxon>
        <taxon>Pseudomonadati</taxon>
        <taxon>Bacteroidota</taxon>
        <taxon>Chitinophagia</taxon>
        <taxon>Chitinophagales</taxon>
        <taxon>Chitinophagaceae</taxon>
        <taxon>Arachidicoccus</taxon>
    </lineage>
</organism>
<name>A0A1H3W3G4_9BACT</name>
<dbReference type="Proteomes" id="UP000199041">
    <property type="component" value="Unassembled WGS sequence"/>
</dbReference>
<protein>
    <submittedName>
        <fullName evidence="1">Recombination protein RecT</fullName>
    </submittedName>
</protein>